<dbReference type="InterPro" id="IPR007374">
    <property type="entry name" value="ASCH_domain"/>
</dbReference>
<dbReference type="Pfam" id="PF04266">
    <property type="entry name" value="ASCH"/>
    <property type="match status" value="1"/>
</dbReference>
<dbReference type="SMART" id="SM01022">
    <property type="entry name" value="ASCH"/>
    <property type="match status" value="1"/>
</dbReference>
<dbReference type="InterPro" id="IPR015947">
    <property type="entry name" value="PUA-like_sf"/>
</dbReference>
<keyword evidence="3" id="KW-1185">Reference proteome</keyword>
<gene>
    <name evidence="2" type="ORF">N5P18_07760</name>
</gene>
<dbReference type="RefSeq" id="WP_338539196.1">
    <property type="nucleotide sequence ID" value="NZ_CP104874.1"/>
</dbReference>
<dbReference type="InterPro" id="IPR009326">
    <property type="entry name" value="DUF984"/>
</dbReference>
<reference evidence="2 3" key="1">
    <citation type="submission" date="2022-09" db="EMBL/GenBank/DDBJ databases">
        <title>Complete genome sequence of Janibacter terrae strain COS04-44, PCL-degrading bacteria isolated from oil spilled coast.</title>
        <authorList>
            <person name="Park H."/>
            <person name="Kim J.Y."/>
            <person name="An S.H."/>
            <person name="Lee C.M."/>
            <person name="Weon H.-Y."/>
        </authorList>
    </citation>
    <scope>NUCLEOTIDE SEQUENCE [LARGE SCALE GENOMIC DNA]</scope>
    <source>
        <strain evidence="2 3">COS04-44</strain>
    </source>
</reference>
<dbReference type="CDD" id="cd06553">
    <property type="entry name" value="ASCH_Ef3133_like"/>
    <property type="match status" value="1"/>
</dbReference>
<sequence length="164" mass="17875">MDDIEAFWQRAQQHADLAQVSSYTGVNPLAVLRPPAWGFGATPEQADELLGLVLAGTKTATASALWDYEAEGEDLPEEGTLGIVVDGSGTPRGLVVTTRVRVVPFDEVDAEHARAEGEGDLSLEHWRAVHQDFFARHASHDRGFAPDMPVVLEELRVLHAEPAR</sequence>
<dbReference type="SUPFAM" id="SSF88697">
    <property type="entry name" value="PUA domain-like"/>
    <property type="match status" value="1"/>
</dbReference>
<protein>
    <submittedName>
        <fullName evidence="2">ASCH domain-containing protein</fullName>
    </submittedName>
</protein>
<feature type="domain" description="ASCH" evidence="1">
    <location>
        <begin position="37"/>
        <end position="159"/>
    </location>
</feature>
<evidence type="ECO:0000313" key="3">
    <source>
        <dbReference type="Proteomes" id="UP001381003"/>
    </source>
</evidence>
<evidence type="ECO:0000259" key="1">
    <source>
        <dbReference type="SMART" id="SM01022"/>
    </source>
</evidence>
<accession>A0ABZ2FKS8</accession>
<organism evidence="2 3">
    <name type="scientific">Janibacter terrae</name>
    <dbReference type="NCBI Taxonomy" id="103817"/>
    <lineage>
        <taxon>Bacteria</taxon>
        <taxon>Bacillati</taxon>
        <taxon>Actinomycetota</taxon>
        <taxon>Actinomycetes</taxon>
        <taxon>Micrococcales</taxon>
        <taxon>Intrasporangiaceae</taxon>
        <taxon>Janibacter</taxon>
    </lineage>
</organism>
<name>A0ABZ2FKS8_9MICO</name>
<dbReference type="PANTHER" id="PTHR39203">
    <property type="entry name" value="CYTOPLASMIC PROTEIN-RELATED"/>
    <property type="match status" value="1"/>
</dbReference>
<dbReference type="EMBL" id="CP104874">
    <property type="protein sequence ID" value="WWF06753.1"/>
    <property type="molecule type" value="Genomic_DNA"/>
</dbReference>
<evidence type="ECO:0000313" key="2">
    <source>
        <dbReference type="EMBL" id="WWF06753.1"/>
    </source>
</evidence>
<proteinExistence type="predicted"/>
<dbReference type="PANTHER" id="PTHR39203:SF1">
    <property type="entry name" value="CYTOPLASMIC PROTEIN"/>
    <property type="match status" value="1"/>
</dbReference>
<dbReference type="Gene3D" id="3.10.400.10">
    <property type="entry name" value="Sulfate adenylyltransferase"/>
    <property type="match status" value="1"/>
</dbReference>
<dbReference type="Proteomes" id="UP001381003">
    <property type="component" value="Chromosome"/>
</dbReference>